<evidence type="ECO:0000313" key="2">
    <source>
        <dbReference type="Proteomes" id="UP001057580"/>
    </source>
</evidence>
<dbReference type="EMBL" id="CP104003">
    <property type="protein sequence ID" value="UWM54952.1"/>
    <property type="molecule type" value="Genomic_DNA"/>
</dbReference>
<dbReference type="RefSeq" id="WP_260594004.1">
    <property type="nucleotide sequence ID" value="NZ_CP104003.1"/>
</dbReference>
<dbReference type="KEGG" id="ssai:N0B31_01430"/>
<gene>
    <name evidence="1" type="ORF">N0B31_01430</name>
</gene>
<keyword evidence="2" id="KW-1185">Reference proteome</keyword>
<dbReference type="AlphaFoldDB" id="A0A9E7R3M4"/>
<dbReference type="Proteomes" id="UP001057580">
    <property type="component" value="Chromosome"/>
</dbReference>
<name>A0A9E7R3M4_9EURY</name>
<sequence>MLSPPVEAWALWVGLTLVSVAMVGVAAEPPRAAPADAAALARTVDGVAASDHAAVAEHPLRAAEIRVRRGRLALRRGDRTARATLRYGPVVPAFDGPLARVRRGTPPDRVFDSAAAFRAAVSAARERSAWRPAPERLTARAVSWGGVDVTLVG</sequence>
<reference evidence="1" key="1">
    <citation type="submission" date="2022-09" db="EMBL/GenBank/DDBJ databases">
        <title>Diverse halophilic archaea isolated from saline environments.</title>
        <authorList>
            <person name="Cui H.-L."/>
        </authorList>
    </citation>
    <scope>NUCLEOTIDE SEQUENCE</scope>
    <source>
        <strain evidence="1">ZS-35-S2</strain>
    </source>
</reference>
<proteinExistence type="predicted"/>
<dbReference type="GeneID" id="74941042"/>
<dbReference type="Pfam" id="PF23954">
    <property type="entry name" value="DUF7283"/>
    <property type="match status" value="1"/>
</dbReference>
<evidence type="ECO:0000313" key="1">
    <source>
        <dbReference type="EMBL" id="UWM54952.1"/>
    </source>
</evidence>
<dbReference type="InterPro" id="IPR055707">
    <property type="entry name" value="DUF7283"/>
</dbReference>
<accession>A0A9E7R3M4</accession>
<protein>
    <submittedName>
        <fullName evidence="1">Uncharacterized protein</fullName>
    </submittedName>
</protein>
<organism evidence="1 2">
    <name type="scientific">Salinirubellus salinus</name>
    <dbReference type="NCBI Taxonomy" id="1364945"/>
    <lineage>
        <taxon>Archaea</taxon>
        <taxon>Methanobacteriati</taxon>
        <taxon>Methanobacteriota</taxon>
        <taxon>Stenosarchaea group</taxon>
        <taxon>Halobacteria</taxon>
        <taxon>Halobacteriales</taxon>
        <taxon>Natronomonadaceae</taxon>
        <taxon>Salinirubellus</taxon>
    </lineage>
</organism>